<feature type="non-terminal residue" evidence="1">
    <location>
        <position position="58"/>
    </location>
</feature>
<sequence>MEQKTKGVFTSAPFRNWKNALGDNGRLMRHFRSEYHLIAHENDKFRQQEGSIINQIAT</sequence>
<dbReference type="AlphaFoldDB" id="A0A822C549"/>
<comment type="caution">
    <text evidence="1">The sequence shown here is derived from an EMBL/GenBank/DDBJ whole genome shotgun (WGS) entry which is preliminary data.</text>
</comment>
<evidence type="ECO:0000313" key="1">
    <source>
        <dbReference type="EMBL" id="CAF5028837.1"/>
    </source>
</evidence>
<reference evidence="1" key="1">
    <citation type="submission" date="2021-02" db="EMBL/GenBank/DDBJ databases">
        <authorList>
            <person name="Nowell W R."/>
        </authorList>
    </citation>
    <scope>NUCLEOTIDE SEQUENCE</scope>
</reference>
<evidence type="ECO:0000313" key="2">
    <source>
        <dbReference type="Proteomes" id="UP000663848"/>
    </source>
</evidence>
<proteinExistence type="predicted"/>
<accession>A0A822C549</accession>
<dbReference type="EMBL" id="CAJOBR010042077">
    <property type="protein sequence ID" value="CAF5028837.1"/>
    <property type="molecule type" value="Genomic_DNA"/>
</dbReference>
<organism evidence="1 2">
    <name type="scientific">Rotaria socialis</name>
    <dbReference type="NCBI Taxonomy" id="392032"/>
    <lineage>
        <taxon>Eukaryota</taxon>
        <taxon>Metazoa</taxon>
        <taxon>Spiralia</taxon>
        <taxon>Gnathifera</taxon>
        <taxon>Rotifera</taxon>
        <taxon>Eurotatoria</taxon>
        <taxon>Bdelloidea</taxon>
        <taxon>Philodinida</taxon>
        <taxon>Philodinidae</taxon>
        <taxon>Rotaria</taxon>
    </lineage>
</organism>
<gene>
    <name evidence="1" type="ORF">QYT958_LOCUS40516</name>
</gene>
<protein>
    <submittedName>
        <fullName evidence="1">Uncharacterized protein</fullName>
    </submittedName>
</protein>
<name>A0A822C549_9BILA</name>
<dbReference type="Proteomes" id="UP000663848">
    <property type="component" value="Unassembled WGS sequence"/>
</dbReference>